<comment type="caution">
    <text evidence="1">The sequence shown here is derived from an EMBL/GenBank/DDBJ whole genome shotgun (WGS) entry which is preliminary data.</text>
</comment>
<evidence type="ECO:0000313" key="1">
    <source>
        <dbReference type="EMBL" id="KAK2728089.1"/>
    </source>
</evidence>
<name>A0AA88IGY6_ARTSF</name>
<keyword evidence="2" id="KW-1185">Reference proteome</keyword>
<evidence type="ECO:0000313" key="2">
    <source>
        <dbReference type="Proteomes" id="UP001187531"/>
    </source>
</evidence>
<dbReference type="AlphaFoldDB" id="A0AA88IGY6"/>
<reference evidence="1" key="1">
    <citation type="submission" date="2023-07" db="EMBL/GenBank/DDBJ databases">
        <title>Chromosome-level genome assembly of Artemia franciscana.</title>
        <authorList>
            <person name="Jo E."/>
        </authorList>
    </citation>
    <scope>NUCLEOTIDE SEQUENCE</scope>
    <source>
        <tissue evidence="1">Whole body</tissue>
    </source>
</reference>
<proteinExistence type="predicted"/>
<dbReference type="Proteomes" id="UP001187531">
    <property type="component" value="Unassembled WGS sequence"/>
</dbReference>
<accession>A0AA88IGY6</accession>
<sequence length="78" mass="8961">MMTGNLKKFHGTLLPRFKIPILRRISYQCRLLILRKTTAPKAAASLRDTVTIQLNCLRLPMTRASFASYWEKVAIRLG</sequence>
<dbReference type="EMBL" id="JAVRJZ010000001">
    <property type="protein sequence ID" value="KAK2728089.1"/>
    <property type="molecule type" value="Genomic_DNA"/>
</dbReference>
<protein>
    <submittedName>
        <fullName evidence="1">Uncharacterized protein</fullName>
    </submittedName>
</protein>
<organism evidence="1 2">
    <name type="scientific">Artemia franciscana</name>
    <name type="common">Brine shrimp</name>
    <name type="synonym">Artemia sanfranciscana</name>
    <dbReference type="NCBI Taxonomy" id="6661"/>
    <lineage>
        <taxon>Eukaryota</taxon>
        <taxon>Metazoa</taxon>
        <taxon>Ecdysozoa</taxon>
        <taxon>Arthropoda</taxon>
        <taxon>Crustacea</taxon>
        <taxon>Branchiopoda</taxon>
        <taxon>Anostraca</taxon>
        <taxon>Artemiidae</taxon>
        <taxon>Artemia</taxon>
    </lineage>
</organism>
<gene>
    <name evidence="1" type="ORF">QYM36_008535</name>
</gene>